<protein>
    <recommendedName>
        <fullName evidence="5">DNA mismatch repair proteins mutS family domain-containing protein</fullName>
    </recommendedName>
</protein>
<keyword evidence="7" id="KW-1185">Reference proteome</keyword>
<dbReference type="KEGG" id="fho:H9Q81_09935"/>
<evidence type="ECO:0000256" key="4">
    <source>
        <dbReference type="SAM" id="Coils"/>
    </source>
</evidence>
<dbReference type="Pfam" id="PF00488">
    <property type="entry name" value="MutS_V"/>
    <property type="match status" value="1"/>
</dbReference>
<evidence type="ECO:0000313" key="7">
    <source>
        <dbReference type="Proteomes" id="UP000515913"/>
    </source>
</evidence>
<dbReference type="SMART" id="SM00534">
    <property type="entry name" value="MUTSac"/>
    <property type="match status" value="1"/>
</dbReference>
<keyword evidence="1" id="KW-0547">Nucleotide-binding</keyword>
<keyword evidence="3" id="KW-0238">DNA-binding</keyword>
<dbReference type="SUPFAM" id="SSF52540">
    <property type="entry name" value="P-loop containing nucleoside triphosphate hydrolases"/>
    <property type="match status" value="1"/>
</dbReference>
<dbReference type="AlphaFoldDB" id="A0A7G9GWN1"/>
<dbReference type="InterPro" id="IPR036187">
    <property type="entry name" value="DNA_mismatch_repair_MutS_sf"/>
</dbReference>
<dbReference type="InterPro" id="IPR000432">
    <property type="entry name" value="DNA_mismatch_repair_MutS_C"/>
</dbReference>
<dbReference type="Gene3D" id="3.40.50.300">
    <property type="entry name" value="P-loop containing nucleotide triphosphate hydrolases"/>
    <property type="match status" value="1"/>
</dbReference>
<feature type="domain" description="DNA mismatch repair proteins mutS family" evidence="5">
    <location>
        <begin position="282"/>
        <end position="481"/>
    </location>
</feature>
<accession>A0A7G9GWN1</accession>
<keyword evidence="4" id="KW-0175">Coiled coil</keyword>
<dbReference type="GO" id="GO:0006298">
    <property type="term" value="P:mismatch repair"/>
    <property type="evidence" value="ECO:0007669"/>
    <property type="project" value="InterPro"/>
</dbReference>
<dbReference type="EMBL" id="CP060637">
    <property type="protein sequence ID" value="QNM15213.1"/>
    <property type="molecule type" value="Genomic_DNA"/>
</dbReference>
<dbReference type="InterPro" id="IPR045076">
    <property type="entry name" value="MutS"/>
</dbReference>
<dbReference type="PANTHER" id="PTHR11361">
    <property type="entry name" value="DNA MISMATCH REPAIR PROTEIN MUTS FAMILY MEMBER"/>
    <property type="match status" value="1"/>
</dbReference>
<dbReference type="GO" id="GO:0005524">
    <property type="term" value="F:ATP binding"/>
    <property type="evidence" value="ECO:0007669"/>
    <property type="project" value="UniProtKB-KW"/>
</dbReference>
<dbReference type="RefSeq" id="WP_101473674.1">
    <property type="nucleotide sequence ID" value="NZ_CP060637.1"/>
</dbReference>
<gene>
    <name evidence="6" type="ORF">H9Q81_09935</name>
</gene>
<evidence type="ECO:0000259" key="5">
    <source>
        <dbReference type="SMART" id="SM00534"/>
    </source>
</evidence>
<proteinExistence type="predicted"/>
<name>A0A7G9GWN1_9FUSO</name>
<dbReference type="Proteomes" id="UP000515913">
    <property type="component" value="Chromosome"/>
</dbReference>
<evidence type="ECO:0000256" key="2">
    <source>
        <dbReference type="ARBA" id="ARBA00022840"/>
    </source>
</evidence>
<reference evidence="6 7" key="1">
    <citation type="submission" date="2020-08" db="EMBL/GenBank/DDBJ databases">
        <authorList>
            <person name="Liu C."/>
            <person name="Sun Q."/>
        </authorList>
    </citation>
    <scope>NUCLEOTIDE SEQUENCE [LARGE SCALE GENOMIC DNA]</scope>
    <source>
        <strain evidence="6 7">NSJ-57</strain>
    </source>
</reference>
<dbReference type="PANTHER" id="PTHR11361:SF14">
    <property type="entry name" value="DNA MISMATCH REPAIR PROTEIN MUTS, TYPE 2"/>
    <property type="match status" value="1"/>
</dbReference>
<feature type="coiled-coil region" evidence="4">
    <location>
        <begin position="150"/>
        <end position="198"/>
    </location>
</feature>
<evidence type="ECO:0000256" key="3">
    <source>
        <dbReference type="ARBA" id="ARBA00023125"/>
    </source>
</evidence>
<dbReference type="GO" id="GO:0140664">
    <property type="term" value="F:ATP-dependent DNA damage sensor activity"/>
    <property type="evidence" value="ECO:0007669"/>
    <property type="project" value="InterPro"/>
</dbReference>
<organism evidence="6 7">
    <name type="scientific">Fusobacterium hominis</name>
    <dbReference type="NCBI Taxonomy" id="2764326"/>
    <lineage>
        <taxon>Bacteria</taxon>
        <taxon>Fusobacteriati</taxon>
        <taxon>Fusobacteriota</taxon>
        <taxon>Fusobacteriia</taxon>
        <taxon>Fusobacteriales</taxon>
        <taxon>Fusobacteriaceae</taxon>
        <taxon>Fusobacterium</taxon>
    </lineage>
</organism>
<dbReference type="InterPro" id="IPR027417">
    <property type="entry name" value="P-loop_NTPase"/>
</dbReference>
<dbReference type="SUPFAM" id="SSF48334">
    <property type="entry name" value="DNA repair protein MutS, domain III"/>
    <property type="match status" value="1"/>
</dbReference>
<evidence type="ECO:0000313" key="6">
    <source>
        <dbReference type="EMBL" id="QNM15213.1"/>
    </source>
</evidence>
<evidence type="ECO:0000256" key="1">
    <source>
        <dbReference type="ARBA" id="ARBA00022741"/>
    </source>
</evidence>
<keyword evidence="2" id="KW-0067">ATP-binding</keyword>
<sequence length="487" mass="56276">MRFIDDKSLERLGFKKLINKVEPLSPYGNERLKKLKSYTRGEEDKLNNEFNKMEKFIEFSHSQRDLIRNVEIAIHKMKNIKKILDNCLKGNILDDVDFFEIKVQGILMQELNSYLKEFPTELAEYCLYDIEEIIKVLDPDNERIPTFYIYDSYSDTLKNIRNNKRSVETRIFGSKDHEQKAKLKEERLNILVEEEQEELKIREELTKTIFNYSERYLENIEKIADLDFLMAKVRFAKNYNGIRPIISKNLEIDAKGLVNIEVKEMLMAKGKEFTPIDIKLGSGVTVITGANMGGKSVALKTITENLLLFNCGFFVIADEATFPIVDFIFFISDDMQDISKGLSTFGAEIVKLKEVDVFIERGDGFIVFDEFARGTNPKEGQKFVKALAEYLNAKNSISMITTHFDGVATKDMNHYQVVGLKNVDFSKLKRKIEISANSMSLIQDYMDFRLEKSENSEVPKDALNIAKLIGINKRFANIILQEYSKED</sequence>
<dbReference type="GO" id="GO:0030983">
    <property type="term" value="F:mismatched DNA binding"/>
    <property type="evidence" value="ECO:0007669"/>
    <property type="project" value="InterPro"/>
</dbReference>